<comment type="caution">
    <text evidence="1">The sequence shown here is derived from an EMBL/GenBank/DDBJ whole genome shotgun (WGS) entry which is preliminary data.</text>
</comment>
<proteinExistence type="predicted"/>
<reference evidence="1 2" key="1">
    <citation type="submission" date="2020-04" db="EMBL/GenBank/DDBJ databases">
        <title>WGS-Seq of Vibrio isolated by the O'Toole Lab.</title>
        <authorList>
            <person name="Mckone K.P."/>
            <person name="Whitaker R."/>
            <person name="Sevigney J.L."/>
            <person name="Herring J.B."/>
            <person name="O'Toole G."/>
        </authorList>
    </citation>
    <scope>NUCLEOTIDE SEQUENCE [LARGE SCALE GENOMIC DNA]</scope>
    <source>
        <strain evidence="1 2">BS_02</strain>
    </source>
</reference>
<dbReference type="RefSeq" id="WP_102334121.1">
    <property type="nucleotide sequence ID" value="NZ_JABBXC010000019.1"/>
</dbReference>
<keyword evidence="2" id="KW-1185">Reference proteome</keyword>
<sequence length="636" mass="67775">MEVSKTALAVALSTGLLFGCDFDVGPDSGGDSGTNPATPTSDLVGPYWNFDASAASTQSTDLPNIYVFDGTNQRYYTDNTDDTVLGTYVILTETYSEEDGVVTFTYYDAEGNPTKATGQFEVVDGNITIDTDTVGVLNGTDDQTAEVKAAVEAANAEAGFNNLVQILDTKGGDSGDTGELRLKLADSSTGVPVDQIANGKITVDLIYQKHADTTQGEDEDGNNAYITLYASGTGNAQLYGEAVFNNGEIFYRSNTIIDTKPQLSEAIGTYELGEDLAVEVEWGSDEYSFSVNDTTYGPFPYAADNTPVQVIALKMGDNSNTTHFELLADNFKVYNIEGADEELVFDDNFDNYAIGQDLSDNPYNNNSSEAVVVSATGETAPEPEPEPAPEPGDFPVAVNQYEFSNAGLTDSGTAGNDISVNGDGAEFTSVAGVDGTANTAGYLDQDAAFSYLKVSSPTGAQSITGSFSVEAVIKQTARLDTSYYGDDVSVFEYYDKDSSNNDWETGFKFYIEGDDSTPENLNAIKMKMYCGDSNTEAKTSGLALANDQWQHLMAVYDSSASQVKLYINGEELTTKDLGCTPLVNGNAEDYVSMLGGSTSSDKNFNGSADNIALWDVALTADQVAERAAEFGLETVN</sequence>
<organism evidence="1 2">
    <name type="scientific">Vibrio breoganii</name>
    <dbReference type="NCBI Taxonomy" id="553239"/>
    <lineage>
        <taxon>Bacteria</taxon>
        <taxon>Pseudomonadati</taxon>
        <taxon>Pseudomonadota</taxon>
        <taxon>Gammaproteobacteria</taxon>
        <taxon>Vibrionales</taxon>
        <taxon>Vibrionaceae</taxon>
        <taxon>Vibrio</taxon>
    </lineage>
</organism>
<accession>A0ABX1UBE3</accession>
<evidence type="ECO:0000313" key="1">
    <source>
        <dbReference type="EMBL" id="NMR70641.1"/>
    </source>
</evidence>
<gene>
    <name evidence="1" type="ORF">HJ568_11715</name>
</gene>
<protein>
    <submittedName>
        <fullName evidence="1">LamG domain-containing protein</fullName>
    </submittedName>
</protein>
<dbReference type="Proteomes" id="UP000590068">
    <property type="component" value="Unassembled WGS sequence"/>
</dbReference>
<dbReference type="EMBL" id="JABCJR010000021">
    <property type="protein sequence ID" value="NMR70641.1"/>
    <property type="molecule type" value="Genomic_DNA"/>
</dbReference>
<evidence type="ECO:0000313" key="2">
    <source>
        <dbReference type="Proteomes" id="UP000590068"/>
    </source>
</evidence>
<dbReference type="InterPro" id="IPR013320">
    <property type="entry name" value="ConA-like_dom_sf"/>
</dbReference>
<dbReference type="PROSITE" id="PS51257">
    <property type="entry name" value="PROKAR_LIPOPROTEIN"/>
    <property type="match status" value="1"/>
</dbReference>
<dbReference type="SUPFAM" id="SSF49899">
    <property type="entry name" value="Concanavalin A-like lectins/glucanases"/>
    <property type="match status" value="1"/>
</dbReference>
<dbReference type="Gene3D" id="2.60.120.200">
    <property type="match status" value="1"/>
</dbReference>
<dbReference type="Pfam" id="PF13385">
    <property type="entry name" value="Laminin_G_3"/>
    <property type="match status" value="1"/>
</dbReference>
<name>A0ABX1UBE3_9VIBR</name>